<accession>A0A2A2ZBR7</accession>
<organism evidence="2 3">
    <name type="scientific">Mycobacterium avium</name>
    <dbReference type="NCBI Taxonomy" id="1764"/>
    <lineage>
        <taxon>Bacteria</taxon>
        <taxon>Bacillati</taxon>
        <taxon>Actinomycetota</taxon>
        <taxon>Actinomycetes</taxon>
        <taxon>Mycobacteriales</taxon>
        <taxon>Mycobacteriaceae</taxon>
        <taxon>Mycobacterium</taxon>
        <taxon>Mycobacterium avium complex (MAC)</taxon>
    </lineage>
</organism>
<dbReference type="EMBL" id="NSFD01000055">
    <property type="protein sequence ID" value="PBA23810.1"/>
    <property type="molecule type" value="Genomic_DNA"/>
</dbReference>
<comment type="caution">
    <text evidence="2">The sequence shown here is derived from an EMBL/GenBank/DDBJ whole genome shotgun (WGS) entry which is preliminary data.</text>
</comment>
<evidence type="ECO:0000256" key="1">
    <source>
        <dbReference type="SAM" id="MobiDB-lite"/>
    </source>
</evidence>
<evidence type="ECO:0000313" key="3">
    <source>
        <dbReference type="Proteomes" id="UP000217768"/>
    </source>
</evidence>
<feature type="region of interest" description="Disordered" evidence="1">
    <location>
        <begin position="1"/>
        <end position="27"/>
    </location>
</feature>
<name>A0A2A2ZBR7_MYCAV</name>
<dbReference type="AlphaFoldDB" id="A0A2A2ZBR7"/>
<reference evidence="2 3" key="1">
    <citation type="submission" date="2017-08" db="EMBL/GenBank/DDBJ databases">
        <title>Phylogenetic analysis of Mycobacterium avium complex whole genomes.</title>
        <authorList>
            <person name="Caverly L.J."/>
            <person name="Spilker T."/>
            <person name="Lipuma J."/>
        </authorList>
    </citation>
    <scope>NUCLEOTIDE SEQUENCE [LARGE SCALE GENOMIC DNA]</scope>
    <source>
        <strain evidence="2 3">FLAC0165</strain>
    </source>
</reference>
<proteinExistence type="predicted"/>
<gene>
    <name evidence="2" type="ORF">CKJ66_26525</name>
</gene>
<dbReference type="Proteomes" id="UP000217768">
    <property type="component" value="Unassembled WGS sequence"/>
</dbReference>
<feature type="compositionally biased region" description="Acidic residues" evidence="1">
    <location>
        <begin position="1"/>
        <end position="18"/>
    </location>
</feature>
<evidence type="ECO:0000313" key="2">
    <source>
        <dbReference type="EMBL" id="PBA23810.1"/>
    </source>
</evidence>
<protein>
    <submittedName>
        <fullName evidence="2">Uncharacterized protein</fullName>
    </submittedName>
</protein>
<dbReference type="RefSeq" id="WP_095795204.1">
    <property type="nucleotide sequence ID" value="NZ_NSFD01000055.1"/>
</dbReference>
<sequence length="160" mass="17271">MAMLEAEEASVLADLDEPENSHRVEGNSAPQAYLSCCPQTAGKLSRRRIVEIIASVGLNLRDWDIDAITKSANASIEDKLYDLGPEDDWTKEDVAAAYAEHGEYAAVDFLELVAENPAHDAAPNLFENGFGLRYLGTLRHLAACVAGSLTADEMTPAMSC</sequence>